<name>A0A6J5PAL0_9CAUD</name>
<proteinExistence type="predicted"/>
<sequence>MAEDAIAYDKSDLRAIYGAFKAMDAEAITAAKFESNNLATYLQGKIVSAASTRNSVAADRIAQGSKVSKSSKVGEIGFGYAAQKFSGGATTQQLWGGTEFGSNKFKQFPIWSGSQGRGSKGWFIYPTLRAEQPHIIAQWENAFSKILKEWD</sequence>
<gene>
    <name evidence="1" type="ORF">UFOVP874_9</name>
</gene>
<dbReference type="EMBL" id="LR796818">
    <property type="protein sequence ID" value="CAB4168172.1"/>
    <property type="molecule type" value="Genomic_DNA"/>
</dbReference>
<reference evidence="1" key="1">
    <citation type="submission" date="2020-04" db="EMBL/GenBank/DDBJ databases">
        <authorList>
            <person name="Chiriac C."/>
            <person name="Salcher M."/>
            <person name="Ghai R."/>
            <person name="Kavagutti S V."/>
        </authorList>
    </citation>
    <scope>NUCLEOTIDE SEQUENCE</scope>
</reference>
<protein>
    <submittedName>
        <fullName evidence="1">Uncharacterized protein</fullName>
    </submittedName>
</protein>
<organism evidence="1">
    <name type="scientific">uncultured Caudovirales phage</name>
    <dbReference type="NCBI Taxonomy" id="2100421"/>
    <lineage>
        <taxon>Viruses</taxon>
        <taxon>Duplodnaviria</taxon>
        <taxon>Heunggongvirae</taxon>
        <taxon>Uroviricota</taxon>
        <taxon>Caudoviricetes</taxon>
        <taxon>Peduoviridae</taxon>
        <taxon>Maltschvirus</taxon>
        <taxon>Maltschvirus maltsch</taxon>
    </lineage>
</organism>
<evidence type="ECO:0000313" key="1">
    <source>
        <dbReference type="EMBL" id="CAB4168172.1"/>
    </source>
</evidence>
<accession>A0A6J5PAL0</accession>